<keyword evidence="6" id="KW-1185">Reference proteome</keyword>
<dbReference type="STRING" id="1408189.CLAC_11250"/>
<accession>A0A0K2H364</accession>
<dbReference type="OrthoDB" id="6882680at2"/>
<name>A0A0K2H364_9CORY</name>
<evidence type="ECO:0000259" key="4">
    <source>
        <dbReference type="Pfam" id="PF00171"/>
    </source>
</evidence>
<dbReference type="RefSeq" id="WP_053412958.1">
    <property type="nucleotide sequence ID" value="NZ_CP006841.1"/>
</dbReference>
<dbReference type="EMBL" id="CP006841">
    <property type="protein sequence ID" value="ALA68156.1"/>
    <property type="molecule type" value="Genomic_DNA"/>
</dbReference>
<evidence type="ECO:0000313" key="6">
    <source>
        <dbReference type="Proteomes" id="UP000058446"/>
    </source>
</evidence>
<sequence length="488" mass="51115">MTALLTHYIGGQWVAGEGDSLSSVSPSRPDVVVAAGRFATSAQVDQAIDAAAEAAAGWGSLPYAERAKVLTRAAEILRANAEEWGRELSAEEGKTAPEGIGEVQRAAAILDFQATEAVREAGEIYHSPRAGERIEVVRKPVGVVSMITPFNFPIAIPAWKAAPALIHGNTIVWKPAHSVPLLAVRLTQALDEAGLPAGVLNLVIAPSAEASAMQSDPRISALTFTGSTRVGRMIASRCASVGIPVQAELGGKNPAVVLADADLPHAATQVLNGAFNSTGQKCTATSRVAVVREVADDFLAELKSQLASRVTGDPLAEGVSMGPMIDARNRDEVLAAVQKHAGPDSTSGARLLVGGNIPEVVGCEGGYFLEPTIVEVPNRDHYLWNEELFAPVLSFLVVDDAAEAFEAAEFGEYGLSAAVFTDSLAATFNAVDRLDVGILHVNSETAGADPHVPFGGAGASGYGPKEQGRAAREFFTHTTTVYLGRWPR</sequence>
<dbReference type="Proteomes" id="UP000058446">
    <property type="component" value="Chromosome"/>
</dbReference>
<dbReference type="KEGG" id="clw:CLAC_11250"/>
<dbReference type="Gene3D" id="3.40.309.10">
    <property type="entry name" value="Aldehyde Dehydrogenase, Chain A, domain 2"/>
    <property type="match status" value="1"/>
</dbReference>
<dbReference type="GO" id="GO:0016620">
    <property type="term" value="F:oxidoreductase activity, acting on the aldehyde or oxo group of donors, NAD or NADP as acceptor"/>
    <property type="evidence" value="ECO:0007669"/>
    <property type="project" value="InterPro"/>
</dbReference>
<evidence type="ECO:0000313" key="5">
    <source>
        <dbReference type="EMBL" id="ALA68156.1"/>
    </source>
</evidence>
<proteinExistence type="inferred from homology"/>
<keyword evidence="1 3" id="KW-0560">Oxidoreductase</keyword>
<dbReference type="SUPFAM" id="SSF53720">
    <property type="entry name" value="ALDH-like"/>
    <property type="match status" value="1"/>
</dbReference>
<dbReference type="InterPro" id="IPR029510">
    <property type="entry name" value="Ald_DH_CS_GLU"/>
</dbReference>
<evidence type="ECO:0000256" key="3">
    <source>
        <dbReference type="RuleBase" id="RU003345"/>
    </source>
</evidence>
<dbReference type="PANTHER" id="PTHR43353:SF5">
    <property type="entry name" value="SUCCINATE-SEMIALDEHYDE DEHYDROGENASE, MITOCHONDRIAL"/>
    <property type="match status" value="1"/>
</dbReference>
<feature type="domain" description="Aldehyde dehydrogenase" evidence="4">
    <location>
        <begin position="13"/>
        <end position="481"/>
    </location>
</feature>
<dbReference type="Pfam" id="PF00171">
    <property type="entry name" value="Aldedh"/>
    <property type="match status" value="1"/>
</dbReference>
<dbReference type="AlphaFoldDB" id="A0A0K2H364"/>
<dbReference type="InterPro" id="IPR050740">
    <property type="entry name" value="Aldehyde_DH_Superfamily"/>
</dbReference>
<dbReference type="PATRIC" id="fig|1408189.4.peg.2269"/>
<dbReference type="InterPro" id="IPR016161">
    <property type="entry name" value="Ald_DH/histidinol_DH"/>
</dbReference>
<dbReference type="Gene3D" id="3.40.605.10">
    <property type="entry name" value="Aldehyde Dehydrogenase, Chain A, domain 1"/>
    <property type="match status" value="1"/>
</dbReference>
<dbReference type="InterPro" id="IPR016160">
    <property type="entry name" value="Ald_DH_CS_CYS"/>
</dbReference>
<organism evidence="5 6">
    <name type="scientific">Corynebacterium lactis RW2-5</name>
    <dbReference type="NCBI Taxonomy" id="1408189"/>
    <lineage>
        <taxon>Bacteria</taxon>
        <taxon>Bacillati</taxon>
        <taxon>Actinomycetota</taxon>
        <taxon>Actinomycetes</taxon>
        <taxon>Mycobacteriales</taxon>
        <taxon>Corynebacteriaceae</taxon>
        <taxon>Corynebacterium</taxon>
    </lineage>
</organism>
<evidence type="ECO:0000256" key="2">
    <source>
        <dbReference type="PROSITE-ProRule" id="PRU10007"/>
    </source>
</evidence>
<dbReference type="InterPro" id="IPR016162">
    <property type="entry name" value="Ald_DH_N"/>
</dbReference>
<dbReference type="InterPro" id="IPR015590">
    <property type="entry name" value="Aldehyde_DH_dom"/>
</dbReference>
<gene>
    <name evidence="5" type="ORF">CLAC_11250</name>
</gene>
<evidence type="ECO:0000256" key="1">
    <source>
        <dbReference type="ARBA" id="ARBA00023002"/>
    </source>
</evidence>
<dbReference type="PROSITE" id="PS00070">
    <property type="entry name" value="ALDEHYDE_DEHYDR_CYS"/>
    <property type="match status" value="1"/>
</dbReference>
<dbReference type="PANTHER" id="PTHR43353">
    <property type="entry name" value="SUCCINATE-SEMIALDEHYDE DEHYDROGENASE, MITOCHONDRIAL"/>
    <property type="match status" value="1"/>
</dbReference>
<feature type="active site" evidence="2">
    <location>
        <position position="248"/>
    </location>
</feature>
<dbReference type="PROSITE" id="PS00687">
    <property type="entry name" value="ALDEHYDE_DEHYDR_GLU"/>
    <property type="match status" value="1"/>
</dbReference>
<protein>
    <submittedName>
        <fullName evidence="5">Aldehyde dehydrogenase</fullName>
    </submittedName>
</protein>
<comment type="similarity">
    <text evidence="3">Belongs to the aldehyde dehydrogenase family.</text>
</comment>
<reference evidence="5 6" key="1">
    <citation type="submission" date="2013-10" db="EMBL/GenBank/DDBJ databases">
        <title>Complete genome sequence of Corynebacterium lactis DSM 45799(T), isolated from raw cow milk.</title>
        <authorList>
            <person name="Ruckert C."/>
            <person name="Albersmeier A."/>
            <person name="Lipski A."/>
            <person name="Kalinowski J."/>
        </authorList>
    </citation>
    <scope>NUCLEOTIDE SEQUENCE [LARGE SCALE GENOMIC DNA]</scope>
    <source>
        <strain evidence="5 6">RW2-5</strain>
    </source>
</reference>
<dbReference type="InterPro" id="IPR016163">
    <property type="entry name" value="Ald_DH_C"/>
</dbReference>